<dbReference type="EMBL" id="JAWJWF010000006">
    <property type="protein sequence ID" value="KAK6631471.1"/>
    <property type="molecule type" value="Genomic_DNA"/>
</dbReference>
<evidence type="ECO:0000313" key="4">
    <source>
        <dbReference type="EMBL" id="KAK6631471.1"/>
    </source>
</evidence>
<feature type="region of interest" description="Disordered" evidence="1">
    <location>
        <begin position="1"/>
        <end position="21"/>
    </location>
</feature>
<feature type="domain" description="Methyl-CpG binding protein 2/3 C-terminal" evidence="2">
    <location>
        <begin position="105"/>
        <end position="197"/>
    </location>
</feature>
<dbReference type="Pfam" id="PF14048">
    <property type="entry name" value="MBD_C"/>
    <property type="match status" value="1"/>
</dbReference>
<dbReference type="PANTHER" id="PTHR12396">
    <property type="entry name" value="METHYL-CPG BINDING PROTEIN, MBD"/>
    <property type="match status" value="1"/>
</dbReference>
<dbReference type="Pfam" id="PF16564">
    <property type="entry name" value="MBDa"/>
    <property type="match status" value="1"/>
</dbReference>
<name>A0AAN8XMV6_POLSC</name>
<proteinExistence type="predicted"/>
<evidence type="ECO:0000259" key="3">
    <source>
        <dbReference type="Pfam" id="PF16564"/>
    </source>
</evidence>
<dbReference type="AlphaFoldDB" id="A0AAN8XMV6"/>
<dbReference type="EMBL" id="JAWJWE010000001">
    <property type="protein sequence ID" value="KAK6643988.1"/>
    <property type="molecule type" value="Genomic_DNA"/>
</dbReference>
<dbReference type="GO" id="GO:0006346">
    <property type="term" value="P:DNA methylation-dependent constitutive heterochromatin formation"/>
    <property type="evidence" value="ECO:0007669"/>
    <property type="project" value="TreeGrafter"/>
</dbReference>
<keyword evidence="6" id="KW-1185">Reference proteome</keyword>
<reference evidence="5 7" key="1">
    <citation type="submission" date="2023-10" db="EMBL/GenBank/DDBJ databases">
        <title>Genomes of two closely related lineages of the louse Polyplax serrata with different host specificities.</title>
        <authorList>
            <person name="Martinu J."/>
            <person name="Tarabai H."/>
            <person name="Stefka J."/>
            <person name="Hypsa V."/>
        </authorList>
    </citation>
    <scope>NUCLEOTIDE SEQUENCE [LARGE SCALE GENOMIC DNA]</scope>
    <source>
        <strain evidence="4">98ZLc_SE</strain>
        <strain evidence="5">HR10_N</strain>
    </source>
</reference>
<dbReference type="GO" id="GO:0000122">
    <property type="term" value="P:negative regulation of transcription by RNA polymerase II"/>
    <property type="evidence" value="ECO:0007669"/>
    <property type="project" value="TreeGrafter"/>
</dbReference>
<protein>
    <recommendedName>
        <fullName evidence="8">Methyl-CpG-binding domain protein 2</fullName>
    </recommendedName>
</protein>
<evidence type="ECO:0000259" key="2">
    <source>
        <dbReference type="Pfam" id="PF14048"/>
    </source>
</evidence>
<comment type="caution">
    <text evidence="5">The sequence shown here is derived from an EMBL/GenBank/DDBJ whole genome shotgun (WGS) entry which is preliminary data.</text>
</comment>
<sequence length="200" mass="22591">MSSDKRRYESSSISKSWGRDDVMRKQSLSSGKVDIYYYSRGMRSDASLVPPIRQTASIFKQPVTVHRTQAEGKVKSDFKHGTQEKPKQLFWEKRLEGLRACDIDGHEFNIMELPKSLKTIGPHIADETILQSVATALHVSSQPVTGQNTLKTSMDKNPGVFINPEQPLVQAVNVSDEDIKKQEEKVLIARRKLQEALCVH</sequence>
<gene>
    <name evidence="5" type="ORF">RUM43_000253</name>
    <name evidence="4" type="ORF">RUM44_005998</name>
</gene>
<dbReference type="Proteomes" id="UP001359485">
    <property type="component" value="Unassembled WGS sequence"/>
</dbReference>
<evidence type="ECO:0000313" key="7">
    <source>
        <dbReference type="Proteomes" id="UP001372834"/>
    </source>
</evidence>
<dbReference type="GO" id="GO:0005634">
    <property type="term" value="C:nucleus"/>
    <property type="evidence" value="ECO:0007669"/>
    <property type="project" value="UniProtKB-ARBA"/>
</dbReference>
<dbReference type="GO" id="GO:0008327">
    <property type="term" value="F:methyl-CpG binding"/>
    <property type="evidence" value="ECO:0007669"/>
    <property type="project" value="TreeGrafter"/>
</dbReference>
<dbReference type="SUPFAM" id="SSF54171">
    <property type="entry name" value="DNA-binding domain"/>
    <property type="match status" value="1"/>
</dbReference>
<organism evidence="5 7">
    <name type="scientific">Polyplax serrata</name>
    <name type="common">Common mouse louse</name>
    <dbReference type="NCBI Taxonomy" id="468196"/>
    <lineage>
        <taxon>Eukaryota</taxon>
        <taxon>Metazoa</taxon>
        <taxon>Ecdysozoa</taxon>
        <taxon>Arthropoda</taxon>
        <taxon>Hexapoda</taxon>
        <taxon>Insecta</taxon>
        <taxon>Pterygota</taxon>
        <taxon>Neoptera</taxon>
        <taxon>Paraneoptera</taxon>
        <taxon>Psocodea</taxon>
        <taxon>Troctomorpha</taxon>
        <taxon>Phthiraptera</taxon>
        <taxon>Anoplura</taxon>
        <taxon>Polyplacidae</taxon>
        <taxon>Polyplax</taxon>
    </lineage>
</organism>
<dbReference type="PANTHER" id="PTHR12396:SF0">
    <property type="entry name" value="METHYL-CPG BINDING DOMAIN PROTEIN-LIKE, ISOFORM C"/>
    <property type="match status" value="1"/>
</dbReference>
<dbReference type="InterPro" id="IPR032343">
    <property type="entry name" value="MBD2/MBD3_p55-bd"/>
</dbReference>
<dbReference type="InterPro" id="IPR016177">
    <property type="entry name" value="DNA-bd_dom_sf"/>
</dbReference>
<accession>A0AAN8XMV6</accession>
<dbReference type="Proteomes" id="UP001372834">
    <property type="component" value="Unassembled WGS sequence"/>
</dbReference>
<dbReference type="InterPro" id="IPR025884">
    <property type="entry name" value="MeCpG-bd_2/3_C_dom"/>
</dbReference>
<evidence type="ECO:0000256" key="1">
    <source>
        <dbReference type="SAM" id="MobiDB-lite"/>
    </source>
</evidence>
<feature type="domain" description="Methyl-CpG-binding" evidence="3">
    <location>
        <begin position="35"/>
        <end position="100"/>
    </location>
</feature>
<evidence type="ECO:0008006" key="8">
    <source>
        <dbReference type="Google" id="ProtNLM"/>
    </source>
</evidence>
<evidence type="ECO:0000313" key="5">
    <source>
        <dbReference type="EMBL" id="KAK6643988.1"/>
    </source>
</evidence>
<evidence type="ECO:0000313" key="6">
    <source>
        <dbReference type="Proteomes" id="UP001359485"/>
    </source>
</evidence>